<proteinExistence type="predicted"/>
<dbReference type="EMBL" id="JASBWT010000010">
    <property type="protein sequence ID" value="KAJ9101124.1"/>
    <property type="molecule type" value="Genomic_DNA"/>
</dbReference>
<dbReference type="Proteomes" id="UP001227268">
    <property type="component" value="Unassembled WGS sequence"/>
</dbReference>
<sequence length="388" mass="42595">MASHSIATSSPLWRGITQQGLRQVTVPAIAPRYMHTPGRQIPNLPTPTTSAHNSIPPSLDQHSLTTPGDHLPNEVNVVDHSGTVPTSTLAATTARLEAQAEIMTHRAGATRFTAKGKPIVTRPPTRASTPATEDEKVKPSHALWKFFRIDPMLTQPLGGMGLTAEELALDRYEEGEGEGMLSVEPIFGDETNLSSGRSWTAKELRGKSFADLHTLWYILLRERNVLATQREERRRLGIQMDRELLTKRAFRCRKSMARIKYVLNERRLALVAAAESSRPTSHPAVRVHARSPLGTADPLSLTGFEEIEYTAEEKALLADDELNGDEDGLSGGFGDGERQKMDLNVGKEGKAVAENEEVSQAEVESRDEGFGGGSEAKEFVKTMNERQA</sequence>
<organism evidence="1 2">
    <name type="scientific">Naganishia friedmannii</name>
    <dbReference type="NCBI Taxonomy" id="89922"/>
    <lineage>
        <taxon>Eukaryota</taxon>
        <taxon>Fungi</taxon>
        <taxon>Dikarya</taxon>
        <taxon>Basidiomycota</taxon>
        <taxon>Agaricomycotina</taxon>
        <taxon>Tremellomycetes</taxon>
        <taxon>Filobasidiales</taxon>
        <taxon>Filobasidiaceae</taxon>
        <taxon>Naganishia</taxon>
    </lineage>
</organism>
<reference evidence="1" key="1">
    <citation type="submission" date="2023-04" db="EMBL/GenBank/DDBJ databases">
        <title>Draft Genome sequencing of Naganishia species isolated from polar environments using Oxford Nanopore Technology.</title>
        <authorList>
            <person name="Leo P."/>
            <person name="Venkateswaran K."/>
        </authorList>
    </citation>
    <scope>NUCLEOTIDE SEQUENCE</scope>
    <source>
        <strain evidence="1">MNA-CCFEE 5423</strain>
    </source>
</reference>
<name>A0ACC2VNY0_9TREE</name>
<gene>
    <name evidence="1" type="ORF">QFC21_003342</name>
</gene>
<accession>A0ACC2VNY0</accession>
<evidence type="ECO:0000313" key="1">
    <source>
        <dbReference type="EMBL" id="KAJ9101124.1"/>
    </source>
</evidence>
<comment type="caution">
    <text evidence="1">The sequence shown here is derived from an EMBL/GenBank/DDBJ whole genome shotgun (WGS) entry which is preliminary data.</text>
</comment>
<keyword evidence="2" id="KW-1185">Reference proteome</keyword>
<protein>
    <submittedName>
        <fullName evidence="1">Uncharacterized protein</fullName>
    </submittedName>
</protein>
<evidence type="ECO:0000313" key="2">
    <source>
        <dbReference type="Proteomes" id="UP001227268"/>
    </source>
</evidence>